<feature type="compositionally biased region" description="Basic and acidic residues" evidence="1">
    <location>
        <begin position="62"/>
        <end position="73"/>
    </location>
</feature>
<feature type="region of interest" description="Disordered" evidence="1">
    <location>
        <begin position="351"/>
        <end position="373"/>
    </location>
</feature>
<dbReference type="AlphaFoldDB" id="A0A9D3N283"/>
<dbReference type="InterPro" id="IPR031602">
    <property type="entry name" value="CIPC"/>
</dbReference>
<protein>
    <recommendedName>
        <fullName evidence="4">CLOCK-interacting pacemaker b</fullName>
    </recommendedName>
</protein>
<organism evidence="2 3">
    <name type="scientific">Anguilla anguilla</name>
    <name type="common">European freshwater eel</name>
    <name type="synonym">Muraena anguilla</name>
    <dbReference type="NCBI Taxonomy" id="7936"/>
    <lineage>
        <taxon>Eukaryota</taxon>
        <taxon>Metazoa</taxon>
        <taxon>Chordata</taxon>
        <taxon>Craniata</taxon>
        <taxon>Vertebrata</taxon>
        <taxon>Euteleostomi</taxon>
        <taxon>Actinopterygii</taxon>
        <taxon>Neopterygii</taxon>
        <taxon>Teleostei</taxon>
        <taxon>Anguilliformes</taxon>
        <taxon>Anguillidae</taxon>
        <taxon>Anguilla</taxon>
    </lineage>
</organism>
<proteinExistence type="predicted"/>
<sequence length="373" mass="40555">MVLPRPVQRTVVFEKTRITGLVFSGGRCSLLEQRAPEQAVMSSKAKVGGHRRLSSYVVDSMKTSKPESERDSGFSDGSSGYLSAVDQMDSEDTGRRGSQAASQVAVMTGSYPSLSPMIIMNNVVLKQPNTPAPALKPWGFQPTALEMLPQPQVVFLQPVVSNSTGASHKSPADKRRKSRKYLPILKSYPKIAPHPGEGLSEKASSSSSSRPNGLSSGQERRHRHRQRRDALPACPFGAGPIAAASASPALPPETDALVPWAWPAGPESHDDGSCLGSLPDGHSKQQRFCNTYNILHRSGLLGITLRTKELIRQNRRTQGQLEQLRQHAGLFVEAVCSDDPQVWTRLQLSMMETGSAGPEEQEGREEDTLSMLP</sequence>
<evidence type="ECO:0000256" key="1">
    <source>
        <dbReference type="SAM" id="MobiDB-lite"/>
    </source>
</evidence>
<dbReference type="EMBL" id="JAFIRN010000001">
    <property type="protein sequence ID" value="KAG5857528.1"/>
    <property type="molecule type" value="Genomic_DNA"/>
</dbReference>
<keyword evidence="3" id="KW-1185">Reference proteome</keyword>
<reference evidence="2" key="1">
    <citation type="submission" date="2021-01" db="EMBL/GenBank/DDBJ databases">
        <title>A chromosome-scale assembly of European eel, Anguilla anguilla.</title>
        <authorList>
            <person name="Henkel C."/>
            <person name="Jong-Raadsen S.A."/>
            <person name="Dufour S."/>
            <person name="Weltzien F.-A."/>
            <person name="Palstra A.P."/>
            <person name="Pelster B."/>
            <person name="Spaink H.P."/>
            <person name="Van Den Thillart G.E."/>
            <person name="Jansen H."/>
            <person name="Zahm M."/>
            <person name="Klopp C."/>
            <person name="Cedric C."/>
            <person name="Louis A."/>
            <person name="Berthelot C."/>
            <person name="Parey E."/>
            <person name="Roest Crollius H."/>
            <person name="Montfort J."/>
            <person name="Robinson-Rechavi M."/>
            <person name="Bucao C."/>
            <person name="Bouchez O."/>
            <person name="Gislard M."/>
            <person name="Lluch J."/>
            <person name="Milhes M."/>
            <person name="Lampietro C."/>
            <person name="Lopez Roques C."/>
            <person name="Donnadieu C."/>
            <person name="Braasch I."/>
            <person name="Desvignes T."/>
            <person name="Postlethwait J."/>
            <person name="Bobe J."/>
            <person name="Guiguen Y."/>
            <person name="Dirks R."/>
        </authorList>
    </citation>
    <scope>NUCLEOTIDE SEQUENCE</scope>
    <source>
        <strain evidence="2">Tag_6206</strain>
        <tissue evidence="2">Liver</tissue>
    </source>
</reference>
<dbReference type="GO" id="GO:0045892">
    <property type="term" value="P:negative regulation of DNA-templated transcription"/>
    <property type="evidence" value="ECO:0007669"/>
    <property type="project" value="InterPro"/>
</dbReference>
<evidence type="ECO:0008006" key="4">
    <source>
        <dbReference type="Google" id="ProtNLM"/>
    </source>
</evidence>
<dbReference type="PANTHER" id="PTHR34648">
    <property type="entry name" value="CLOCK-INTERACTING PACEMAKER"/>
    <property type="match status" value="1"/>
</dbReference>
<name>A0A9D3N283_ANGAN</name>
<dbReference type="GO" id="GO:0042754">
    <property type="term" value="P:negative regulation of circadian rhythm"/>
    <property type="evidence" value="ECO:0007669"/>
    <property type="project" value="InterPro"/>
</dbReference>
<comment type="caution">
    <text evidence="2">The sequence shown here is derived from an EMBL/GenBank/DDBJ whole genome shotgun (WGS) entry which is preliminary data.</text>
</comment>
<dbReference type="Pfam" id="PF15800">
    <property type="entry name" value="CiPC"/>
    <property type="match status" value="1"/>
</dbReference>
<dbReference type="PANTHER" id="PTHR34648:SF6">
    <property type="entry name" value="CLOCK-INTERACTING PACEMAKER-RELATED"/>
    <property type="match status" value="1"/>
</dbReference>
<feature type="region of interest" description="Disordered" evidence="1">
    <location>
        <begin position="58"/>
        <end position="102"/>
    </location>
</feature>
<dbReference type="GO" id="GO:0005634">
    <property type="term" value="C:nucleus"/>
    <property type="evidence" value="ECO:0007669"/>
    <property type="project" value="TreeGrafter"/>
</dbReference>
<feature type="compositionally biased region" description="Low complexity" evidence="1">
    <location>
        <begin position="201"/>
        <end position="216"/>
    </location>
</feature>
<gene>
    <name evidence="2" type="ORF">ANANG_G00020410</name>
</gene>
<dbReference type="Proteomes" id="UP001044222">
    <property type="component" value="Unassembled WGS sequence"/>
</dbReference>
<feature type="region of interest" description="Disordered" evidence="1">
    <location>
        <begin position="162"/>
        <end position="237"/>
    </location>
</feature>
<evidence type="ECO:0000313" key="2">
    <source>
        <dbReference type="EMBL" id="KAG5857528.1"/>
    </source>
</evidence>
<accession>A0A9D3N283</accession>
<evidence type="ECO:0000313" key="3">
    <source>
        <dbReference type="Proteomes" id="UP001044222"/>
    </source>
</evidence>